<accession>A0A8T0FVA1</accession>
<dbReference type="SMART" id="SM00320">
    <property type="entry name" value="WD40"/>
    <property type="match status" value="3"/>
</dbReference>
<organism evidence="4 5">
    <name type="scientific">Argiope bruennichi</name>
    <name type="common">Wasp spider</name>
    <name type="synonym">Aranea bruennichi</name>
    <dbReference type="NCBI Taxonomy" id="94029"/>
    <lineage>
        <taxon>Eukaryota</taxon>
        <taxon>Metazoa</taxon>
        <taxon>Ecdysozoa</taxon>
        <taxon>Arthropoda</taxon>
        <taxon>Chelicerata</taxon>
        <taxon>Arachnida</taxon>
        <taxon>Araneae</taxon>
        <taxon>Araneomorphae</taxon>
        <taxon>Entelegynae</taxon>
        <taxon>Araneoidea</taxon>
        <taxon>Araneidae</taxon>
        <taxon>Argiope</taxon>
    </lineage>
</organism>
<dbReference type="PANTHER" id="PTHR44019:SF8">
    <property type="entry name" value="POC1 CENTRIOLAR PROTEIN HOMOLOG"/>
    <property type="match status" value="1"/>
</dbReference>
<feature type="domain" description="F-box" evidence="3">
    <location>
        <begin position="1"/>
        <end position="50"/>
    </location>
</feature>
<reference evidence="4" key="2">
    <citation type="submission" date="2020-06" db="EMBL/GenBank/DDBJ databases">
        <authorList>
            <person name="Sheffer M."/>
        </authorList>
    </citation>
    <scope>NUCLEOTIDE SEQUENCE</scope>
</reference>
<keyword evidence="2" id="KW-0677">Repeat</keyword>
<comment type="caution">
    <text evidence="4">The sequence shown here is derived from an EMBL/GenBank/DDBJ whole genome shotgun (WGS) entry which is preliminary data.</text>
</comment>
<evidence type="ECO:0000256" key="1">
    <source>
        <dbReference type="ARBA" id="ARBA00022574"/>
    </source>
</evidence>
<dbReference type="InterPro" id="IPR001810">
    <property type="entry name" value="F-box_dom"/>
</dbReference>
<dbReference type="Gene3D" id="1.20.1280.50">
    <property type="match status" value="1"/>
</dbReference>
<keyword evidence="5" id="KW-1185">Reference proteome</keyword>
<evidence type="ECO:0000259" key="3">
    <source>
        <dbReference type="PROSITE" id="PS50181"/>
    </source>
</evidence>
<dbReference type="SUPFAM" id="SSF50978">
    <property type="entry name" value="WD40 repeat-like"/>
    <property type="match status" value="1"/>
</dbReference>
<dbReference type="Pfam" id="PF12937">
    <property type="entry name" value="F-box-like"/>
    <property type="match status" value="1"/>
</dbReference>
<dbReference type="EMBL" id="JABXBU010000002">
    <property type="protein sequence ID" value="KAF8795021.1"/>
    <property type="molecule type" value="Genomic_DNA"/>
</dbReference>
<evidence type="ECO:0000256" key="2">
    <source>
        <dbReference type="ARBA" id="ARBA00022737"/>
    </source>
</evidence>
<dbReference type="AlphaFoldDB" id="A0A8T0FVA1"/>
<dbReference type="PANTHER" id="PTHR44019">
    <property type="entry name" value="WD REPEAT-CONTAINING PROTEIN 55"/>
    <property type="match status" value="1"/>
</dbReference>
<dbReference type="InterPro" id="IPR015943">
    <property type="entry name" value="WD40/YVTN_repeat-like_dom_sf"/>
</dbReference>
<dbReference type="GO" id="GO:0036064">
    <property type="term" value="C:ciliary basal body"/>
    <property type="evidence" value="ECO:0007669"/>
    <property type="project" value="TreeGrafter"/>
</dbReference>
<proteinExistence type="predicted"/>
<sequence length="476" mass="55121">MSICRLPAEVLEVIFQNLDGWSFSRAKEVCKCWCDVIKTMQKNQRLWQKFCVLEIPEGVIEDVLSFKSIPFGNLIMDWSALYKKWYRGRMIKGKHFHIKNIQYRLNPVICMKISGSWIIAGHSNGFLSVWNLHTGELSQKRRCHLKMVTDMALVDLLNLGSYYGSENLPWAHHHIITVSKDTCIRIMSLLEHIGSSESEIVLNKHGDVIYSVRIFGKQFVVGSRDNTVTLWHLELKRNPVLHLEVTLLQTIIGPADMLLGLGFWYNTIYCISQADRLRIHDFERDKWVEQRYFKSRLSKGIEEVKGLFNWPVITSYFAFRDQIIIMFTASGKMVISINENSYKVYNLMNTLESLVVGVALQGTILALGGENGRLYLYYVPDSKSLLELDLRNPTFQYTLSEASIVSVDILYDYDSPTVVASTNERSLNILFDEIPEFYISIQDTQDQIEFLYHKTISSEIKEKQLAINMYQPMWTT</sequence>
<dbReference type="SUPFAM" id="SSF81383">
    <property type="entry name" value="F-box domain"/>
    <property type="match status" value="1"/>
</dbReference>
<dbReference type="PROSITE" id="PS50181">
    <property type="entry name" value="FBOX"/>
    <property type="match status" value="1"/>
</dbReference>
<evidence type="ECO:0000313" key="5">
    <source>
        <dbReference type="Proteomes" id="UP000807504"/>
    </source>
</evidence>
<evidence type="ECO:0000313" key="4">
    <source>
        <dbReference type="EMBL" id="KAF8795021.1"/>
    </source>
</evidence>
<name>A0A8T0FVA1_ARGBR</name>
<dbReference type="InterPro" id="IPR050505">
    <property type="entry name" value="WDR55/POC1"/>
</dbReference>
<dbReference type="Proteomes" id="UP000807504">
    <property type="component" value="Unassembled WGS sequence"/>
</dbReference>
<keyword evidence="1" id="KW-0853">WD repeat</keyword>
<gene>
    <name evidence="4" type="ORF">HNY73_002923</name>
</gene>
<protein>
    <recommendedName>
        <fullName evidence="3">F-box domain-containing protein</fullName>
    </recommendedName>
</protein>
<dbReference type="InterPro" id="IPR036047">
    <property type="entry name" value="F-box-like_dom_sf"/>
</dbReference>
<dbReference type="GO" id="GO:0005814">
    <property type="term" value="C:centriole"/>
    <property type="evidence" value="ECO:0007669"/>
    <property type="project" value="TreeGrafter"/>
</dbReference>
<dbReference type="SMART" id="SM00256">
    <property type="entry name" value="FBOX"/>
    <property type="match status" value="1"/>
</dbReference>
<reference evidence="4" key="1">
    <citation type="journal article" date="2020" name="bioRxiv">
        <title>Chromosome-level reference genome of the European wasp spider Argiope bruennichi: a resource for studies on range expansion and evolutionary adaptation.</title>
        <authorList>
            <person name="Sheffer M.M."/>
            <person name="Hoppe A."/>
            <person name="Krehenwinkel H."/>
            <person name="Uhl G."/>
            <person name="Kuss A.W."/>
            <person name="Jensen L."/>
            <person name="Jensen C."/>
            <person name="Gillespie R.G."/>
            <person name="Hoff K.J."/>
            <person name="Prost S."/>
        </authorList>
    </citation>
    <scope>NUCLEOTIDE SEQUENCE</scope>
</reference>
<dbReference type="InterPro" id="IPR036322">
    <property type="entry name" value="WD40_repeat_dom_sf"/>
</dbReference>
<dbReference type="InterPro" id="IPR001680">
    <property type="entry name" value="WD40_rpt"/>
</dbReference>
<dbReference type="GO" id="GO:0060271">
    <property type="term" value="P:cilium assembly"/>
    <property type="evidence" value="ECO:0007669"/>
    <property type="project" value="TreeGrafter"/>
</dbReference>
<dbReference type="Gene3D" id="2.130.10.10">
    <property type="entry name" value="YVTN repeat-like/Quinoprotein amine dehydrogenase"/>
    <property type="match status" value="1"/>
</dbReference>